<accession>A0ABV7Y5E9</accession>
<feature type="compositionally biased region" description="Basic and acidic residues" evidence="1">
    <location>
        <begin position="1"/>
        <end position="10"/>
    </location>
</feature>
<dbReference type="Gene3D" id="3.30.460.10">
    <property type="entry name" value="Beta Polymerase, domain 2"/>
    <property type="match status" value="1"/>
</dbReference>
<keyword evidence="3" id="KW-1185">Reference proteome</keyword>
<dbReference type="InterPro" id="IPR043519">
    <property type="entry name" value="NT_sf"/>
</dbReference>
<gene>
    <name evidence="2" type="ORF">ACFOUW_06605</name>
</gene>
<dbReference type="Pfam" id="PF04229">
    <property type="entry name" value="GrpB"/>
    <property type="match status" value="1"/>
</dbReference>
<protein>
    <submittedName>
        <fullName evidence="2">GrpB family protein</fullName>
    </submittedName>
</protein>
<dbReference type="EMBL" id="JBHRZH010000005">
    <property type="protein sequence ID" value="MFC3760501.1"/>
    <property type="molecule type" value="Genomic_DNA"/>
</dbReference>
<dbReference type="PANTHER" id="PTHR34822">
    <property type="entry name" value="GRPB DOMAIN PROTEIN (AFU_ORTHOLOGUE AFUA_1G01530)"/>
    <property type="match status" value="1"/>
</dbReference>
<dbReference type="RefSeq" id="WP_205122456.1">
    <property type="nucleotide sequence ID" value="NZ_JAFBCM010000001.1"/>
</dbReference>
<evidence type="ECO:0000313" key="3">
    <source>
        <dbReference type="Proteomes" id="UP001595699"/>
    </source>
</evidence>
<dbReference type="Proteomes" id="UP001595699">
    <property type="component" value="Unassembled WGS sequence"/>
</dbReference>
<name>A0ABV7Y5E9_9ACTN</name>
<dbReference type="PANTHER" id="PTHR34822:SF1">
    <property type="entry name" value="GRPB FAMILY PROTEIN"/>
    <property type="match status" value="1"/>
</dbReference>
<dbReference type="InterPro" id="IPR007344">
    <property type="entry name" value="GrpB/CoaE"/>
</dbReference>
<evidence type="ECO:0000313" key="2">
    <source>
        <dbReference type="EMBL" id="MFC3760501.1"/>
    </source>
</evidence>
<evidence type="ECO:0000256" key="1">
    <source>
        <dbReference type="SAM" id="MobiDB-lite"/>
    </source>
</evidence>
<feature type="region of interest" description="Disordered" evidence="1">
    <location>
        <begin position="1"/>
        <end position="26"/>
    </location>
</feature>
<proteinExistence type="predicted"/>
<organism evidence="2 3">
    <name type="scientific">Tenggerimyces flavus</name>
    <dbReference type="NCBI Taxonomy" id="1708749"/>
    <lineage>
        <taxon>Bacteria</taxon>
        <taxon>Bacillati</taxon>
        <taxon>Actinomycetota</taxon>
        <taxon>Actinomycetes</taxon>
        <taxon>Propionibacteriales</taxon>
        <taxon>Nocardioidaceae</taxon>
        <taxon>Tenggerimyces</taxon>
    </lineage>
</organism>
<dbReference type="SUPFAM" id="SSF81301">
    <property type="entry name" value="Nucleotidyltransferase"/>
    <property type="match status" value="1"/>
</dbReference>
<comment type="caution">
    <text evidence="2">The sequence shown here is derived from an EMBL/GenBank/DDBJ whole genome shotgun (WGS) entry which is preliminary data.</text>
</comment>
<reference evidence="3" key="1">
    <citation type="journal article" date="2019" name="Int. J. Syst. Evol. Microbiol.">
        <title>The Global Catalogue of Microorganisms (GCM) 10K type strain sequencing project: providing services to taxonomists for standard genome sequencing and annotation.</title>
        <authorList>
            <consortium name="The Broad Institute Genomics Platform"/>
            <consortium name="The Broad Institute Genome Sequencing Center for Infectious Disease"/>
            <person name="Wu L."/>
            <person name="Ma J."/>
        </authorList>
    </citation>
    <scope>NUCLEOTIDE SEQUENCE [LARGE SCALE GENOMIC DNA]</scope>
    <source>
        <strain evidence="3">CGMCC 4.7241</strain>
    </source>
</reference>
<sequence>MSDAPLDRTRTVSSEEEIRAATVGEPSRPVGGRIVLAEYDPAWPSLFAREAERIRSVLGELVVRLEHTGSTSVPGLAAKPIIDLTLEVPDSSDEPAYVPPMEAAGYLLRIREPDWHEHRLFKGPDTNVNLHVFSAGSPETERMVRFRDWLRANEADRLLYEQTKRELASRDWEFVQNYADAKTGVVDEIMARALR</sequence>